<accession>A0A8I0AG31</accession>
<organism evidence="1 2">
    <name type="scientific">Coprococcus hominis</name>
    <name type="common">ex Liu et al. 2022</name>
    <dbReference type="NCBI Taxonomy" id="2763039"/>
    <lineage>
        <taxon>Bacteria</taxon>
        <taxon>Bacillati</taxon>
        <taxon>Bacillota</taxon>
        <taxon>Clostridia</taxon>
        <taxon>Lachnospirales</taxon>
        <taxon>Lachnospiraceae</taxon>
        <taxon>Coprococcus</taxon>
    </lineage>
</organism>
<dbReference type="EMBL" id="JACOOX010000001">
    <property type="protein sequence ID" value="MBC5661440.1"/>
    <property type="molecule type" value="Genomic_DNA"/>
</dbReference>
<proteinExistence type="predicted"/>
<comment type="caution">
    <text evidence="1">The sequence shown here is derived from an EMBL/GenBank/DDBJ whole genome shotgun (WGS) entry which is preliminary data.</text>
</comment>
<gene>
    <name evidence="1" type="ORF">H8S09_00780</name>
</gene>
<evidence type="ECO:0000313" key="2">
    <source>
        <dbReference type="Proteomes" id="UP000615234"/>
    </source>
</evidence>
<dbReference type="RefSeq" id="WP_186847223.1">
    <property type="nucleotide sequence ID" value="NZ_JACOOX010000001.1"/>
</dbReference>
<evidence type="ECO:0000313" key="1">
    <source>
        <dbReference type="EMBL" id="MBC5661440.1"/>
    </source>
</evidence>
<dbReference type="AlphaFoldDB" id="A0A8I0AG31"/>
<reference evidence="1 2" key="1">
    <citation type="submission" date="2020-08" db="EMBL/GenBank/DDBJ databases">
        <title>Genome public.</title>
        <authorList>
            <person name="Liu C."/>
            <person name="Sun Q."/>
        </authorList>
    </citation>
    <scope>NUCLEOTIDE SEQUENCE [LARGE SCALE GENOMIC DNA]</scope>
    <source>
        <strain evidence="1 2">NSJ-10</strain>
    </source>
</reference>
<keyword evidence="2" id="KW-1185">Reference proteome</keyword>
<dbReference type="Proteomes" id="UP000615234">
    <property type="component" value="Unassembled WGS sequence"/>
</dbReference>
<protein>
    <submittedName>
        <fullName evidence="1">Uncharacterized protein</fullName>
    </submittedName>
</protein>
<sequence>MTNKIINNRREKMKNIVLLVRYTTKSGMRGKFVEAVMASGILDQIRKEKGCV</sequence>
<name>A0A8I0AG31_9FIRM</name>